<protein>
    <submittedName>
        <fullName evidence="1">Uncharacterized protein</fullName>
    </submittedName>
</protein>
<name>A0ACB9R0W3_9MYRT</name>
<proteinExistence type="predicted"/>
<accession>A0ACB9R0W3</accession>
<reference evidence="2" key="1">
    <citation type="journal article" date="2023" name="Front. Plant Sci.">
        <title>Chromosomal-level genome assembly of Melastoma candidum provides insights into trichome evolution.</title>
        <authorList>
            <person name="Zhong Y."/>
            <person name="Wu W."/>
            <person name="Sun C."/>
            <person name="Zou P."/>
            <person name="Liu Y."/>
            <person name="Dai S."/>
            <person name="Zhou R."/>
        </authorList>
    </citation>
    <scope>NUCLEOTIDE SEQUENCE [LARGE SCALE GENOMIC DNA]</scope>
</reference>
<gene>
    <name evidence="1" type="ORF">MLD38_010873</name>
</gene>
<evidence type="ECO:0000313" key="1">
    <source>
        <dbReference type="EMBL" id="KAI4372672.1"/>
    </source>
</evidence>
<organism evidence="1 2">
    <name type="scientific">Melastoma candidum</name>
    <dbReference type="NCBI Taxonomy" id="119954"/>
    <lineage>
        <taxon>Eukaryota</taxon>
        <taxon>Viridiplantae</taxon>
        <taxon>Streptophyta</taxon>
        <taxon>Embryophyta</taxon>
        <taxon>Tracheophyta</taxon>
        <taxon>Spermatophyta</taxon>
        <taxon>Magnoliopsida</taxon>
        <taxon>eudicotyledons</taxon>
        <taxon>Gunneridae</taxon>
        <taxon>Pentapetalae</taxon>
        <taxon>rosids</taxon>
        <taxon>malvids</taxon>
        <taxon>Myrtales</taxon>
        <taxon>Melastomataceae</taxon>
        <taxon>Melastomatoideae</taxon>
        <taxon>Melastomateae</taxon>
        <taxon>Melastoma</taxon>
    </lineage>
</organism>
<evidence type="ECO:0000313" key="2">
    <source>
        <dbReference type="Proteomes" id="UP001057402"/>
    </source>
</evidence>
<dbReference type="Proteomes" id="UP001057402">
    <property type="component" value="Chromosome 4"/>
</dbReference>
<dbReference type="EMBL" id="CM042883">
    <property type="protein sequence ID" value="KAI4372672.1"/>
    <property type="molecule type" value="Genomic_DNA"/>
</dbReference>
<keyword evidence="2" id="KW-1185">Reference proteome</keyword>
<comment type="caution">
    <text evidence="1">The sequence shown here is derived from an EMBL/GenBank/DDBJ whole genome shotgun (WGS) entry which is preliminary data.</text>
</comment>
<sequence>MLLQPTLNHYHCCHGGVVKILHDSRVRFVPAVVTCSSSSSHHSLVHNYNTVDYEKRPPLEWKSVYRKVSFAAEGLEGPPPEAVAGGLSTTAAVLSRCEAEGKKLTKWELCMVVKELRKYRRFRQALEVYDWMNDHDKKYRLSSSDAAIQLDLIAKVFGVSSAEDFFMKLSDELKDRRVHGALLNAYARGRMKDKAESFMNNIREKGYASNSLPFNVMMTLYMNLEDHDKVELLVSEMRDKNIQLDIYSYNIWLSSQGSLGSVERVEEVFEQMKLDRRINPNWTTFHTLARLYIEMGELAKAEDSMKKIETRLTGRDRKPYHYLVSLYANIGNKEETYRVWNIYKAAFPTIPNLGYHAMVSSLVRLGDILGAEEVYKEWLSVRTSLDPKIGNVLMGFYVKEGDMGKAEILLDQMIELGGKPNASSWEILAEGHIRERRISEAFACFVKAFSSERLGGWKLRPINVTGFFQLCEEEGDLLKKEALIGLLRQSNFLENQRYASLVGLSSSNTDIPEDDRVHGTLPLPSDDEPDSGGDLLTNQLQGTAM</sequence>